<sequence length="104" mass="11753">MSQDSSYRNSEYQRTQEVIQNRSAAGLDTSKQEAYLNKITSVGSTIGYGTVATVEEAKQNQERLNSDDAYKQSEIERARQVIENRKTQGLDISSQEAYLKKLVN</sequence>
<evidence type="ECO:0000313" key="1">
    <source>
        <dbReference type="EMBL" id="MFD2671211.1"/>
    </source>
</evidence>
<protein>
    <submittedName>
        <fullName evidence="1">Uncharacterized protein</fullName>
    </submittedName>
</protein>
<evidence type="ECO:0000313" key="2">
    <source>
        <dbReference type="Proteomes" id="UP001597497"/>
    </source>
</evidence>
<dbReference type="Proteomes" id="UP001597497">
    <property type="component" value="Unassembled WGS sequence"/>
</dbReference>
<comment type="caution">
    <text evidence="1">The sequence shown here is derived from an EMBL/GenBank/DDBJ whole genome shotgun (WGS) entry which is preliminary data.</text>
</comment>
<reference evidence="2" key="1">
    <citation type="journal article" date="2019" name="Int. J. Syst. Evol. Microbiol.">
        <title>The Global Catalogue of Microorganisms (GCM) 10K type strain sequencing project: providing services to taxonomists for standard genome sequencing and annotation.</title>
        <authorList>
            <consortium name="The Broad Institute Genomics Platform"/>
            <consortium name="The Broad Institute Genome Sequencing Center for Infectious Disease"/>
            <person name="Wu L."/>
            <person name="Ma J."/>
        </authorList>
    </citation>
    <scope>NUCLEOTIDE SEQUENCE [LARGE SCALE GENOMIC DNA]</scope>
    <source>
        <strain evidence="2">KCTC 33676</strain>
    </source>
</reference>
<dbReference type="RefSeq" id="WP_379928647.1">
    <property type="nucleotide sequence ID" value="NZ_JBHUMM010000010.1"/>
</dbReference>
<name>A0ABW5R8Z4_9BACL</name>
<keyword evidence="2" id="KW-1185">Reference proteome</keyword>
<dbReference type="EMBL" id="JBHUMM010000010">
    <property type="protein sequence ID" value="MFD2671211.1"/>
    <property type="molecule type" value="Genomic_DNA"/>
</dbReference>
<gene>
    <name evidence="1" type="ORF">ACFSUC_06290</name>
</gene>
<accession>A0ABW5R8Z4</accession>
<proteinExistence type="predicted"/>
<organism evidence="1 2">
    <name type="scientific">Marinicrinis sediminis</name>
    <dbReference type="NCBI Taxonomy" id="1652465"/>
    <lineage>
        <taxon>Bacteria</taxon>
        <taxon>Bacillati</taxon>
        <taxon>Bacillota</taxon>
        <taxon>Bacilli</taxon>
        <taxon>Bacillales</taxon>
        <taxon>Paenibacillaceae</taxon>
    </lineage>
</organism>